<dbReference type="Gene3D" id="3.30.980.10">
    <property type="entry name" value="Threonyl-trna Synthetase, Chain A, domain 2"/>
    <property type="match status" value="1"/>
</dbReference>
<dbReference type="Proteomes" id="UP000254156">
    <property type="component" value="Unassembled WGS sequence"/>
</dbReference>
<reference evidence="1 4" key="1">
    <citation type="submission" date="2014-09" db="EMBL/GenBank/DDBJ databases">
        <title>Draft Genome Sequence of Porphyromonas macacae COT-192_OH2859.</title>
        <authorList>
            <person name="Wallis C."/>
            <person name="Deusch O."/>
            <person name="O'Flynn C."/>
            <person name="Davis I."/>
            <person name="Horsfall A."/>
            <person name="Kirkwood N."/>
            <person name="Harris S."/>
            <person name="Eisen J.A."/>
            <person name="Coil D.A."/>
            <person name="Darling A.E."/>
            <person name="Jospin G."/>
            <person name="Alexiev A."/>
        </authorList>
    </citation>
    <scope>NUCLEOTIDE SEQUENCE [LARGE SCALE GENOMIC DNA]</scope>
    <source>
        <strain evidence="4">COT-192 OH2859</strain>
        <strain evidence="1">COT-192_OH2859</strain>
    </source>
</reference>
<dbReference type="Proteomes" id="UP000030103">
    <property type="component" value="Unassembled WGS sequence"/>
</dbReference>
<dbReference type="EMBL" id="UGTF01000002">
    <property type="protein sequence ID" value="SUB89032.1"/>
    <property type="molecule type" value="Genomic_DNA"/>
</dbReference>
<dbReference type="SUPFAM" id="SSF55186">
    <property type="entry name" value="ThrRS/AlaRS common domain"/>
    <property type="match status" value="1"/>
</dbReference>
<dbReference type="GO" id="GO:0000166">
    <property type="term" value="F:nucleotide binding"/>
    <property type="evidence" value="ECO:0007669"/>
    <property type="project" value="InterPro"/>
</dbReference>
<dbReference type="EMBL" id="JRFA01000009">
    <property type="protein sequence ID" value="KGN74851.1"/>
    <property type="molecule type" value="Genomic_DNA"/>
</dbReference>
<evidence type="ECO:0000313" key="5">
    <source>
        <dbReference type="Proteomes" id="UP000254156"/>
    </source>
</evidence>
<evidence type="ECO:0000313" key="1">
    <source>
        <dbReference type="EMBL" id="KGN74851.1"/>
    </source>
</evidence>
<gene>
    <name evidence="1" type="ORF">HQ47_02760</name>
    <name evidence="3" type="ORF">NCTC11632_01128</name>
    <name evidence="2" type="ORF">NCTC13100_01069</name>
</gene>
<protein>
    <submittedName>
        <fullName evidence="1">Lantibiotic ABC transporter</fullName>
    </submittedName>
</protein>
<dbReference type="EMBL" id="UGTI01000001">
    <property type="protein sequence ID" value="SUB77919.1"/>
    <property type="molecule type" value="Genomic_DNA"/>
</dbReference>
<dbReference type="InterPro" id="IPR018163">
    <property type="entry name" value="Thr/Ala-tRNA-synth_IIc_edit"/>
</dbReference>
<organism evidence="1 4">
    <name type="scientific">Porphyromonas macacae</name>
    <dbReference type="NCBI Taxonomy" id="28115"/>
    <lineage>
        <taxon>Bacteria</taxon>
        <taxon>Pseudomonadati</taxon>
        <taxon>Bacteroidota</taxon>
        <taxon>Bacteroidia</taxon>
        <taxon>Bacteroidales</taxon>
        <taxon>Porphyromonadaceae</taxon>
        <taxon>Porphyromonas</taxon>
    </lineage>
</organism>
<dbReference type="Proteomes" id="UP000254263">
    <property type="component" value="Unassembled WGS sequence"/>
</dbReference>
<accession>A0A0A2E7L0</accession>
<evidence type="ECO:0000313" key="4">
    <source>
        <dbReference type="Proteomes" id="UP000030103"/>
    </source>
</evidence>
<evidence type="ECO:0000313" key="2">
    <source>
        <dbReference type="EMBL" id="SUB77919.1"/>
    </source>
</evidence>
<evidence type="ECO:0000313" key="6">
    <source>
        <dbReference type="Proteomes" id="UP000254263"/>
    </source>
</evidence>
<name>A0A0A2E7L0_9PORP</name>
<dbReference type="OrthoDB" id="9789120at2"/>
<dbReference type="eggNOG" id="COG0441">
    <property type="taxonomic scope" value="Bacteria"/>
</dbReference>
<reference evidence="5 6" key="2">
    <citation type="submission" date="2018-06" db="EMBL/GenBank/DDBJ databases">
        <authorList>
            <consortium name="Pathogen Informatics"/>
            <person name="Doyle S."/>
        </authorList>
    </citation>
    <scope>NUCLEOTIDE SEQUENCE [LARGE SCALE GENOMIC DNA]</scope>
    <source>
        <strain evidence="3 5">NCTC11632</strain>
        <strain evidence="2 6">NCTC13100</strain>
    </source>
</reference>
<evidence type="ECO:0000313" key="3">
    <source>
        <dbReference type="EMBL" id="SUB89032.1"/>
    </source>
</evidence>
<dbReference type="STRING" id="28115.HQ47_02760"/>
<dbReference type="RefSeq" id="WP_018360942.1">
    <property type="nucleotide sequence ID" value="NZ_JASBZX010000002.1"/>
</dbReference>
<keyword evidence="4" id="KW-1185">Reference proteome</keyword>
<dbReference type="AlphaFoldDB" id="A0A0A2E7L0"/>
<proteinExistence type="predicted"/>
<sequence length="316" mass="36459">MTHNLLQEYFVSAQYFAPRGKERIIFLGEVIAHRHLNYNDRLIGIIGDAGSGKSSLIKGMFPGLELANDDDIMNPRKIMLVRDALHEGLPDASTYHMDMRFLMAFMQMSDIVDYVKEILKNNRRVVVEHFNLLYPALKINADLIVGIGEEIIVSRPSIFGPTPQGIYDMVHFSLIFRRMAHTAEELTVISLLEEVENLNENSFYSSDIRNGFVLRFYEKPEIDFDAITKRVQKMIDEKLDVCYKDDKHIRIGDRIIPCDGPRIHVSNTSKIEDFHIVPYLVHDKKTKTYCLVGLIGGNYDNIEDRNTTYFLHRSDI</sequence>